<dbReference type="RefSeq" id="WP_173182695.1">
    <property type="nucleotide sequence ID" value="NZ_BSEW01000001.1"/>
</dbReference>
<sequence length="59" mass="6381">MSPRDEDKSSIGERITGERDPKDPDGLLTVDDVTPQTEPADSIAGDEYPTIPEHKGITS</sequence>
<keyword evidence="3" id="KW-1185">Reference proteome</keyword>
<feature type="region of interest" description="Disordered" evidence="1">
    <location>
        <begin position="1"/>
        <end position="59"/>
    </location>
</feature>
<name>A0A852SLH6_9MICO</name>
<evidence type="ECO:0000313" key="2">
    <source>
        <dbReference type="EMBL" id="NYD68949.1"/>
    </source>
</evidence>
<reference evidence="2 3" key="1">
    <citation type="submission" date="2020-07" db="EMBL/GenBank/DDBJ databases">
        <title>Sequencing the genomes of 1000 actinobacteria strains.</title>
        <authorList>
            <person name="Klenk H.-P."/>
        </authorList>
    </citation>
    <scope>NUCLEOTIDE SEQUENCE [LARGE SCALE GENOMIC DNA]</scope>
    <source>
        <strain evidence="2 3">DSM 26474</strain>
    </source>
</reference>
<dbReference type="Proteomes" id="UP000549913">
    <property type="component" value="Unassembled WGS sequence"/>
</dbReference>
<dbReference type="EMBL" id="JACCBM010000001">
    <property type="protein sequence ID" value="NYD68949.1"/>
    <property type="molecule type" value="Genomic_DNA"/>
</dbReference>
<protein>
    <submittedName>
        <fullName evidence="2">Uncharacterized protein</fullName>
    </submittedName>
</protein>
<evidence type="ECO:0000313" key="3">
    <source>
        <dbReference type="Proteomes" id="UP000549913"/>
    </source>
</evidence>
<feature type="compositionally biased region" description="Basic and acidic residues" evidence="1">
    <location>
        <begin position="1"/>
        <end position="25"/>
    </location>
</feature>
<accession>A0A852SLH6</accession>
<gene>
    <name evidence="2" type="ORF">BJ984_000107</name>
</gene>
<dbReference type="AlphaFoldDB" id="A0A852SLH6"/>
<comment type="caution">
    <text evidence="2">The sequence shown here is derived from an EMBL/GenBank/DDBJ whole genome shotgun (WGS) entry which is preliminary data.</text>
</comment>
<proteinExistence type="predicted"/>
<organism evidence="2 3">
    <name type="scientific">Herbiconiux flava</name>
    <dbReference type="NCBI Taxonomy" id="881268"/>
    <lineage>
        <taxon>Bacteria</taxon>
        <taxon>Bacillati</taxon>
        <taxon>Actinomycetota</taxon>
        <taxon>Actinomycetes</taxon>
        <taxon>Micrococcales</taxon>
        <taxon>Microbacteriaceae</taxon>
        <taxon>Herbiconiux</taxon>
    </lineage>
</organism>
<evidence type="ECO:0000256" key="1">
    <source>
        <dbReference type="SAM" id="MobiDB-lite"/>
    </source>
</evidence>